<evidence type="ECO:0000313" key="2">
    <source>
        <dbReference type="Proteomes" id="UP000636479"/>
    </source>
</evidence>
<organism evidence="1 2">
    <name type="scientific">Mycena indigotica</name>
    <dbReference type="NCBI Taxonomy" id="2126181"/>
    <lineage>
        <taxon>Eukaryota</taxon>
        <taxon>Fungi</taxon>
        <taxon>Dikarya</taxon>
        <taxon>Basidiomycota</taxon>
        <taxon>Agaricomycotina</taxon>
        <taxon>Agaricomycetes</taxon>
        <taxon>Agaricomycetidae</taxon>
        <taxon>Agaricales</taxon>
        <taxon>Marasmiineae</taxon>
        <taxon>Mycenaceae</taxon>
        <taxon>Mycena</taxon>
    </lineage>
</organism>
<dbReference type="SUPFAM" id="SSF52047">
    <property type="entry name" value="RNI-like"/>
    <property type="match status" value="1"/>
</dbReference>
<accession>A0A8H6SSP5</accession>
<dbReference type="EMBL" id="JACAZF010000005">
    <property type="protein sequence ID" value="KAF7303672.1"/>
    <property type="molecule type" value="Genomic_DNA"/>
</dbReference>
<dbReference type="AlphaFoldDB" id="A0A8H6SSP5"/>
<proteinExistence type="predicted"/>
<reference evidence="1" key="1">
    <citation type="submission" date="2020-05" db="EMBL/GenBank/DDBJ databases">
        <title>Mycena genomes resolve the evolution of fungal bioluminescence.</title>
        <authorList>
            <person name="Tsai I.J."/>
        </authorList>
    </citation>
    <scope>NUCLEOTIDE SEQUENCE</scope>
    <source>
        <strain evidence="1">171206Taipei</strain>
    </source>
</reference>
<protein>
    <recommendedName>
        <fullName evidence="3">F-box domain-containing protein</fullName>
    </recommendedName>
</protein>
<dbReference type="Proteomes" id="UP000636479">
    <property type="component" value="Unassembled WGS sequence"/>
</dbReference>
<evidence type="ECO:0000313" key="1">
    <source>
        <dbReference type="EMBL" id="KAF7303672.1"/>
    </source>
</evidence>
<dbReference type="RefSeq" id="XP_037220644.1">
    <property type="nucleotide sequence ID" value="XM_037362723.1"/>
</dbReference>
<dbReference type="GeneID" id="59345239"/>
<keyword evidence="2" id="KW-1185">Reference proteome</keyword>
<comment type="caution">
    <text evidence="1">The sequence shown here is derived from an EMBL/GenBank/DDBJ whole genome shotgun (WGS) entry which is preliminary data.</text>
</comment>
<sequence>MNYAETIPVELWLHCGSFCWIPELRQLCLTCTTFRDIFQPVVFAEKKVVIPKRERYDDERAIGGLQLDHFSQFSDTFDGLITHSHLASYVKVLHVVDNLAAEISHGESLTRKAIPDRILRKMGAFSKLRSLNLSNLQLYGDGRRALDELPSSLEHLGLEMCGLASGSLLALKSFRLTRCLHHAAEDNGLLHIVDPKTVQTLVFDASANPGGWEDAINSVVRSLCETTDAVFPSLRLLNVSFAATPKLLVSAFLRKCEHVETLILDSSAHLFEMRYLPNLHSIHCPTILAEALVSNRRVTTLTLVDRGLRTLPLSKALACISSCPTLETINISSFIGQDDLLSVLDATTTAFPRLRNLRLALQYPYGLFKLLMLLLASTRSKQIPLPPGLHALCLVLPTSRADLTRTETTLEPMQLARLLVRDTPAKELIKLSIMYVGCEVVCLRAVEGSRWIMEQWEAELN</sequence>
<gene>
    <name evidence="1" type="ORF">MIND_00596600</name>
</gene>
<dbReference type="OrthoDB" id="2975812at2759"/>
<evidence type="ECO:0008006" key="3">
    <source>
        <dbReference type="Google" id="ProtNLM"/>
    </source>
</evidence>
<dbReference type="InterPro" id="IPR032675">
    <property type="entry name" value="LRR_dom_sf"/>
</dbReference>
<dbReference type="Gene3D" id="3.80.10.10">
    <property type="entry name" value="Ribonuclease Inhibitor"/>
    <property type="match status" value="1"/>
</dbReference>
<name>A0A8H6SSP5_9AGAR</name>